<accession>A0AAD2FI19</accession>
<gene>
    <name evidence="1" type="ORF">CYCCA115_LOCUS7168</name>
</gene>
<protein>
    <submittedName>
        <fullName evidence="1">Uncharacterized protein</fullName>
    </submittedName>
</protein>
<reference evidence="1" key="1">
    <citation type="submission" date="2023-08" db="EMBL/GenBank/DDBJ databases">
        <authorList>
            <person name="Audoor S."/>
            <person name="Bilcke G."/>
        </authorList>
    </citation>
    <scope>NUCLEOTIDE SEQUENCE</scope>
</reference>
<evidence type="ECO:0000313" key="2">
    <source>
        <dbReference type="Proteomes" id="UP001295423"/>
    </source>
</evidence>
<organism evidence="1 2">
    <name type="scientific">Cylindrotheca closterium</name>
    <dbReference type="NCBI Taxonomy" id="2856"/>
    <lineage>
        <taxon>Eukaryota</taxon>
        <taxon>Sar</taxon>
        <taxon>Stramenopiles</taxon>
        <taxon>Ochrophyta</taxon>
        <taxon>Bacillariophyta</taxon>
        <taxon>Bacillariophyceae</taxon>
        <taxon>Bacillariophycidae</taxon>
        <taxon>Bacillariales</taxon>
        <taxon>Bacillariaceae</taxon>
        <taxon>Cylindrotheca</taxon>
    </lineage>
</organism>
<name>A0AAD2FI19_9STRA</name>
<keyword evidence="2" id="KW-1185">Reference proteome</keyword>
<dbReference type="Proteomes" id="UP001295423">
    <property type="component" value="Unassembled WGS sequence"/>
</dbReference>
<dbReference type="EMBL" id="CAKOGP040000936">
    <property type="protein sequence ID" value="CAJ1940675.1"/>
    <property type="molecule type" value="Genomic_DNA"/>
</dbReference>
<sequence>MYQGVQPGKRALIPLLVWLSKRPESLLEMFHGLLRHFANTGMRPEVADFLTLRGAAEYNLLREHRVQQMENNGENVDCCWEFVPGYLRDRPLWYNHTRLHLLNELAIAKGIDPPFPHIKAMAPNTGEVFLSKYFSEQKERNKLGKTMDGLCTCNECELCAIQFDTAAASPIVNAPGNGNVTSVEELSKVGAPTAVSPIRCVPHAPQPPSGRLLMLPNGNAPRNVPSTLPNFVYPSSSNLPIFSMNPPYVGAGGGYHPMVRFLPFQATNTMLPFHFLHFLQPNLNQNFCCRPCAQYMFYQMNNGGKKKPGPVPHDKYCPLKKK</sequence>
<dbReference type="AlphaFoldDB" id="A0AAD2FI19"/>
<evidence type="ECO:0000313" key="1">
    <source>
        <dbReference type="EMBL" id="CAJ1940675.1"/>
    </source>
</evidence>
<comment type="caution">
    <text evidence="1">The sequence shown here is derived from an EMBL/GenBank/DDBJ whole genome shotgun (WGS) entry which is preliminary data.</text>
</comment>
<proteinExistence type="predicted"/>